<evidence type="ECO:0000259" key="8">
    <source>
        <dbReference type="PROSITE" id="PS50175"/>
    </source>
</evidence>
<feature type="domain" description="Ubiquitin-like" evidence="7">
    <location>
        <begin position="5"/>
        <end position="73"/>
    </location>
</feature>
<protein>
    <recommendedName>
        <fullName evidence="11">DNA damage-inducible protein 1</fullName>
    </recommendedName>
</protein>
<feature type="compositionally biased region" description="Low complexity" evidence="5">
    <location>
        <begin position="82"/>
        <end position="101"/>
    </location>
</feature>
<evidence type="ECO:0000259" key="6">
    <source>
        <dbReference type="PROSITE" id="PS50030"/>
    </source>
</evidence>
<dbReference type="SMART" id="SM00165">
    <property type="entry name" value="UBA"/>
    <property type="match status" value="1"/>
</dbReference>
<dbReference type="OrthoDB" id="1047367at2759"/>
<evidence type="ECO:0000313" key="10">
    <source>
        <dbReference type="Proteomes" id="UP000695562"/>
    </source>
</evidence>
<dbReference type="Pfam" id="PF00240">
    <property type="entry name" value="ubiquitin"/>
    <property type="match status" value="1"/>
</dbReference>
<dbReference type="CDD" id="cd05479">
    <property type="entry name" value="RP_DDI"/>
    <property type="match status" value="1"/>
</dbReference>
<feature type="compositionally biased region" description="Low complexity" evidence="5">
    <location>
        <begin position="394"/>
        <end position="403"/>
    </location>
</feature>
<dbReference type="Gene3D" id="1.10.8.10">
    <property type="entry name" value="DNA helicase RuvA subunit, C-terminal domain"/>
    <property type="match status" value="1"/>
</dbReference>
<dbReference type="Pfam" id="PF14555">
    <property type="entry name" value="UBA_4"/>
    <property type="match status" value="1"/>
</dbReference>
<evidence type="ECO:0000256" key="3">
    <source>
        <dbReference type="ARBA" id="ARBA00022750"/>
    </source>
</evidence>
<dbReference type="InterPro" id="IPR000626">
    <property type="entry name" value="Ubiquitin-like_dom"/>
</dbReference>
<evidence type="ECO:0000256" key="4">
    <source>
        <dbReference type="ARBA" id="ARBA00022801"/>
    </source>
</evidence>
<dbReference type="SUPFAM" id="SSF46934">
    <property type="entry name" value="UBA-like"/>
    <property type="match status" value="1"/>
</dbReference>
<dbReference type="SUPFAM" id="SSF54236">
    <property type="entry name" value="Ubiquitin-like"/>
    <property type="match status" value="1"/>
</dbReference>
<dbReference type="PANTHER" id="PTHR15397:SF3">
    <property type="entry name" value="DNA DAMAGE INDUCIBLE 1 HOMOLOG 2"/>
    <property type="match status" value="1"/>
</dbReference>
<dbReference type="InterPro" id="IPR001995">
    <property type="entry name" value="Peptidase_A2_cat"/>
</dbReference>
<dbReference type="Pfam" id="PF09668">
    <property type="entry name" value="Asp_protease"/>
    <property type="match status" value="1"/>
</dbReference>
<feature type="compositionally biased region" description="Basic and acidic residues" evidence="5">
    <location>
        <begin position="338"/>
        <end position="348"/>
    </location>
</feature>
<evidence type="ECO:0000256" key="1">
    <source>
        <dbReference type="ARBA" id="ARBA00009136"/>
    </source>
</evidence>
<sequence length="443" mass="49243">MSESIEITVATESDQIIQISIEAASTVEQLKRNVEFQTTLLVKDQELTFDGKPLDNSKFLRDYNIKNGDLVFVFKKVLQQPQRQQPQGQQPQPQQQFRQPAGAGGMNSHIFEIFSSPKSITDYYSNNPEELTHLINANPQLADAILSQNQKVLEALVADVQKQKRLQELATKDPFSLEYQQYLEEQIQKQNIEQNMNHAMEHTPEVFASVYMLYVDCSINGHPIKAFVDTGAQQSIMSETCAKKCELMRIVDTRFHGIAKGVGTSKIIGRVHSTQLKLGGSFFSVSLSIIENQDIDFILGLDMLKRHQCLLDLGKGILNIGGESVPFLHEKDLKEILQKEQGGEEDPKVSTTTTTTTTSNNSNNNNQSVNTPSQPINKPAPTSTVQSPPPSQPKPAAATPTSQYATEEKIAQLMGLGCPRDRAINFLNRAFGDVERAAAFFFG</sequence>
<dbReference type="InterPro" id="IPR019103">
    <property type="entry name" value="Peptidase_aspartic_DDI1-type"/>
</dbReference>
<reference evidence="9" key="1">
    <citation type="submission" date="2020-01" db="EMBL/GenBank/DDBJ databases">
        <title>Development of genomics and gene disruption for Polysphondylium violaceum indicates a role for the polyketide synthase stlB in stalk morphogenesis.</title>
        <authorList>
            <person name="Narita B."/>
            <person name="Kawabe Y."/>
            <person name="Kin K."/>
            <person name="Saito T."/>
            <person name="Gibbs R."/>
            <person name="Kuspa A."/>
            <person name="Muzny D."/>
            <person name="Queller D."/>
            <person name="Richards S."/>
            <person name="Strassman J."/>
            <person name="Sucgang R."/>
            <person name="Worley K."/>
            <person name="Schaap P."/>
        </authorList>
    </citation>
    <scope>NUCLEOTIDE SEQUENCE</scope>
    <source>
        <strain evidence="9">QSvi11</strain>
    </source>
</reference>
<dbReference type="InterPro" id="IPR029071">
    <property type="entry name" value="Ubiquitin-like_domsf"/>
</dbReference>
<evidence type="ECO:0008006" key="11">
    <source>
        <dbReference type="Google" id="ProtNLM"/>
    </source>
</evidence>
<proteinExistence type="inferred from homology"/>
<dbReference type="PANTHER" id="PTHR15397">
    <property type="entry name" value="SODIUM-GLUCOSE COTRANSPORTER REGULATORY PROTEIN -RELATED"/>
    <property type="match status" value="1"/>
</dbReference>
<comment type="caution">
    <text evidence="9">The sequence shown here is derived from an EMBL/GenBank/DDBJ whole genome shotgun (WGS) entry which is preliminary data.</text>
</comment>
<feature type="domain" description="Peptidase A2" evidence="8">
    <location>
        <begin position="224"/>
        <end position="303"/>
    </location>
</feature>
<dbReference type="InterPro" id="IPR015940">
    <property type="entry name" value="UBA"/>
</dbReference>
<dbReference type="SMART" id="SM00213">
    <property type="entry name" value="UBQ"/>
    <property type="match status" value="1"/>
</dbReference>
<comment type="similarity">
    <text evidence="1">Belongs to the DDI1 family.</text>
</comment>
<dbReference type="Proteomes" id="UP000695562">
    <property type="component" value="Unassembled WGS sequence"/>
</dbReference>
<dbReference type="PROSITE" id="PS50030">
    <property type="entry name" value="UBA"/>
    <property type="match status" value="1"/>
</dbReference>
<evidence type="ECO:0000256" key="5">
    <source>
        <dbReference type="SAM" id="MobiDB-lite"/>
    </source>
</evidence>
<dbReference type="GO" id="GO:0006508">
    <property type="term" value="P:proteolysis"/>
    <property type="evidence" value="ECO:0007669"/>
    <property type="project" value="UniProtKB-KW"/>
</dbReference>
<dbReference type="PROSITE" id="PS50175">
    <property type="entry name" value="ASP_PROT_RETROV"/>
    <property type="match status" value="1"/>
</dbReference>
<evidence type="ECO:0000256" key="2">
    <source>
        <dbReference type="ARBA" id="ARBA00022670"/>
    </source>
</evidence>
<feature type="compositionally biased region" description="Low complexity" evidence="5">
    <location>
        <begin position="349"/>
        <end position="386"/>
    </location>
</feature>
<dbReference type="AlphaFoldDB" id="A0A8J4V4N2"/>
<accession>A0A8J4V4N2</accession>
<feature type="region of interest" description="Disordered" evidence="5">
    <location>
        <begin position="338"/>
        <end position="403"/>
    </location>
</feature>
<dbReference type="EMBL" id="AJWJ01000187">
    <property type="protein sequence ID" value="KAF2073712.1"/>
    <property type="molecule type" value="Genomic_DNA"/>
</dbReference>
<organism evidence="9 10">
    <name type="scientific">Polysphondylium violaceum</name>
    <dbReference type="NCBI Taxonomy" id="133409"/>
    <lineage>
        <taxon>Eukaryota</taxon>
        <taxon>Amoebozoa</taxon>
        <taxon>Evosea</taxon>
        <taxon>Eumycetozoa</taxon>
        <taxon>Dictyostelia</taxon>
        <taxon>Dictyosteliales</taxon>
        <taxon>Dictyosteliaceae</taxon>
        <taxon>Polysphondylium</taxon>
    </lineage>
</organism>
<evidence type="ECO:0000259" key="7">
    <source>
        <dbReference type="PROSITE" id="PS50053"/>
    </source>
</evidence>
<dbReference type="CDD" id="cd17039">
    <property type="entry name" value="Ubl_ubiquitin_like"/>
    <property type="match status" value="1"/>
</dbReference>
<gene>
    <name evidence="9" type="ORF">CYY_004971</name>
</gene>
<feature type="domain" description="UBA" evidence="6">
    <location>
        <begin position="404"/>
        <end position="443"/>
    </location>
</feature>
<dbReference type="SUPFAM" id="SSF50630">
    <property type="entry name" value="Acid proteases"/>
    <property type="match status" value="1"/>
</dbReference>
<name>A0A8J4V4N2_9MYCE</name>
<keyword evidence="2" id="KW-0645">Protease</keyword>
<keyword evidence="10" id="KW-1185">Reference proteome</keyword>
<dbReference type="Gene3D" id="2.40.70.10">
    <property type="entry name" value="Acid Proteases"/>
    <property type="match status" value="1"/>
</dbReference>
<keyword evidence="4" id="KW-0378">Hydrolase</keyword>
<keyword evidence="3" id="KW-0064">Aspartyl protease</keyword>
<dbReference type="GO" id="GO:0004190">
    <property type="term" value="F:aspartic-type endopeptidase activity"/>
    <property type="evidence" value="ECO:0007669"/>
    <property type="project" value="UniProtKB-KW"/>
</dbReference>
<dbReference type="PROSITE" id="PS50053">
    <property type="entry name" value="UBIQUITIN_2"/>
    <property type="match status" value="1"/>
</dbReference>
<dbReference type="Gene3D" id="3.10.20.90">
    <property type="entry name" value="Phosphatidylinositol 3-kinase Catalytic Subunit, Chain A, domain 1"/>
    <property type="match status" value="1"/>
</dbReference>
<dbReference type="InterPro" id="IPR009060">
    <property type="entry name" value="UBA-like_sf"/>
</dbReference>
<evidence type="ECO:0000313" key="9">
    <source>
        <dbReference type="EMBL" id="KAF2073712.1"/>
    </source>
</evidence>
<feature type="region of interest" description="Disordered" evidence="5">
    <location>
        <begin position="82"/>
        <end position="103"/>
    </location>
</feature>
<dbReference type="InterPro" id="IPR021109">
    <property type="entry name" value="Peptidase_aspartic_dom_sf"/>
</dbReference>